<dbReference type="GO" id="GO:0016036">
    <property type="term" value="P:cellular response to phosphate starvation"/>
    <property type="evidence" value="ECO:0007669"/>
    <property type="project" value="InterPro"/>
</dbReference>
<sequence length="208" mass="22782">MRLSSLGLIRLLNLNLLLSLPCRTETLKPLPVHTASTLTLFAIHSFSPLFPLSKPNPNPNFVVAQARPHLNLFAPSHGASLPLDPESVRPKVQNGGILNGESSGLKSKLITNHDVLRGLVDWLCSQVRYFTCRNTCTMLLFLCKLNLLDYTGDMGHLINLGKYVSAMLAAGAKVAYEKEKSPGWLVLVVAMSSGATMYQLYWDFGSIG</sequence>
<proteinExistence type="predicted"/>
<dbReference type="Pfam" id="PF03124">
    <property type="entry name" value="EXS"/>
    <property type="match status" value="1"/>
</dbReference>
<comment type="subcellular location">
    <subcellularLocation>
        <location evidence="1">Membrane</location>
        <topology evidence="1">Multi-pass membrane protein</topology>
    </subcellularLocation>
</comment>
<protein>
    <recommendedName>
        <fullName evidence="6">EXS domain-containing protein</fullName>
    </recommendedName>
</protein>
<feature type="signal peptide" evidence="5">
    <location>
        <begin position="1"/>
        <end position="26"/>
    </location>
</feature>
<evidence type="ECO:0000256" key="5">
    <source>
        <dbReference type="SAM" id="SignalP"/>
    </source>
</evidence>
<evidence type="ECO:0000313" key="8">
    <source>
        <dbReference type="Proteomes" id="UP000623129"/>
    </source>
</evidence>
<dbReference type="GO" id="GO:0016020">
    <property type="term" value="C:membrane"/>
    <property type="evidence" value="ECO:0007669"/>
    <property type="project" value="UniProtKB-SubCell"/>
</dbReference>
<feature type="domain" description="EXS" evidence="6">
    <location>
        <begin position="146"/>
        <end position="204"/>
    </location>
</feature>
<feature type="chain" id="PRO_5032821221" description="EXS domain-containing protein" evidence="5">
    <location>
        <begin position="27"/>
        <end position="208"/>
    </location>
</feature>
<comment type="caution">
    <text evidence="7">The sequence shown here is derived from an EMBL/GenBank/DDBJ whole genome shotgun (WGS) entry which is preliminary data.</text>
</comment>
<keyword evidence="5" id="KW-0732">Signal</keyword>
<name>A0A833QP71_9POAL</name>
<dbReference type="AlphaFoldDB" id="A0A833QP71"/>
<reference evidence="7" key="1">
    <citation type="submission" date="2020-01" db="EMBL/GenBank/DDBJ databases">
        <title>Genome sequence of Kobresia littledalei, the first chromosome-level genome in the family Cyperaceae.</title>
        <authorList>
            <person name="Qu G."/>
        </authorList>
    </citation>
    <scope>NUCLEOTIDE SEQUENCE</scope>
    <source>
        <strain evidence="7">C.B.Clarke</strain>
        <tissue evidence="7">Leaf</tissue>
    </source>
</reference>
<evidence type="ECO:0000256" key="2">
    <source>
        <dbReference type="ARBA" id="ARBA00022692"/>
    </source>
</evidence>
<dbReference type="OrthoDB" id="9970435at2759"/>
<evidence type="ECO:0000259" key="6">
    <source>
        <dbReference type="Pfam" id="PF03124"/>
    </source>
</evidence>
<dbReference type="PANTHER" id="PTHR48477">
    <property type="entry name" value="PHOSPHATE TRANSPORTER PHO1"/>
    <property type="match status" value="1"/>
</dbReference>
<evidence type="ECO:0000256" key="3">
    <source>
        <dbReference type="ARBA" id="ARBA00022989"/>
    </source>
</evidence>
<keyword evidence="8" id="KW-1185">Reference proteome</keyword>
<evidence type="ECO:0000313" key="7">
    <source>
        <dbReference type="EMBL" id="KAF3322534.1"/>
    </source>
</evidence>
<organism evidence="7 8">
    <name type="scientific">Carex littledalei</name>
    <dbReference type="NCBI Taxonomy" id="544730"/>
    <lineage>
        <taxon>Eukaryota</taxon>
        <taxon>Viridiplantae</taxon>
        <taxon>Streptophyta</taxon>
        <taxon>Embryophyta</taxon>
        <taxon>Tracheophyta</taxon>
        <taxon>Spermatophyta</taxon>
        <taxon>Magnoliopsida</taxon>
        <taxon>Liliopsida</taxon>
        <taxon>Poales</taxon>
        <taxon>Cyperaceae</taxon>
        <taxon>Cyperoideae</taxon>
        <taxon>Cariceae</taxon>
        <taxon>Carex</taxon>
        <taxon>Carex subgen. Euthyceras</taxon>
    </lineage>
</organism>
<gene>
    <name evidence="7" type="ORF">FCM35_KLT13675</name>
</gene>
<dbReference type="InterPro" id="IPR004342">
    <property type="entry name" value="EXS_C"/>
</dbReference>
<accession>A0A833QP71</accession>
<dbReference type="PANTHER" id="PTHR48477:SF1">
    <property type="entry name" value="PHOSPHATE TRANSPORTER PHO1"/>
    <property type="match status" value="1"/>
</dbReference>
<dbReference type="EMBL" id="SWLB01000025">
    <property type="protein sequence ID" value="KAF3322534.1"/>
    <property type="molecule type" value="Genomic_DNA"/>
</dbReference>
<keyword evidence="3" id="KW-1133">Transmembrane helix</keyword>
<evidence type="ECO:0000256" key="4">
    <source>
        <dbReference type="ARBA" id="ARBA00023136"/>
    </source>
</evidence>
<dbReference type="InterPro" id="IPR052486">
    <property type="entry name" value="PHO1"/>
</dbReference>
<keyword evidence="2" id="KW-0812">Transmembrane</keyword>
<keyword evidence="4" id="KW-0472">Membrane</keyword>
<dbReference type="Proteomes" id="UP000623129">
    <property type="component" value="Unassembled WGS sequence"/>
</dbReference>
<evidence type="ECO:0000256" key="1">
    <source>
        <dbReference type="ARBA" id="ARBA00004141"/>
    </source>
</evidence>